<name>A0A4D6GRT4_HALS9</name>
<sequence>MNWKKTVSGSNVDHPSPVVGYLLRQEVTDTR</sequence>
<organism evidence="1 2">
    <name type="scientific">Halobacterium salinarum (strain ATCC 33171 / DSM 3754 / JCM 8978 / NBRC 102687 / NCIMB 764 / 91-R6)</name>
    <dbReference type="NCBI Taxonomy" id="2597657"/>
    <lineage>
        <taxon>Archaea</taxon>
        <taxon>Methanobacteriati</taxon>
        <taxon>Methanobacteriota</taxon>
        <taxon>Stenosarchaea group</taxon>
        <taxon>Halobacteria</taxon>
        <taxon>Halobacteriales</taxon>
        <taxon>Halobacteriaceae</taxon>
        <taxon>Halobacterium</taxon>
    </lineage>
</organism>
<evidence type="ECO:0000313" key="2">
    <source>
        <dbReference type="Proteomes" id="UP000296216"/>
    </source>
</evidence>
<proteinExistence type="predicted"/>
<dbReference type="AlphaFoldDB" id="A0A4D6GRT4"/>
<reference evidence="1 2" key="1">
    <citation type="journal article" date="2019" name="Microbiol. Resour. Announc.">
        <title>The Genome Sequence of the Halobacterium salinarum Type Strain Is Closely Related to That of Laboratory Strains NRC-1 and R1.</title>
        <authorList>
            <person name="Pfeiffer F."/>
            <person name="Marchfelder A."/>
            <person name="Habermann B."/>
            <person name="Dyall-Smith M.L."/>
        </authorList>
    </citation>
    <scope>NUCLEOTIDE SEQUENCE [LARGE SCALE GENOMIC DNA]</scope>
    <source>
        <strain evidence="2">ATCC 33171 / DSM 3754 / JCM 8978 / NBRC 102687 / NCIMB 764 / 91-R6</strain>
    </source>
</reference>
<accession>A0A4D6GRT4</accession>
<protein>
    <submittedName>
        <fullName evidence="1">Uncharacterized protein</fullName>
    </submittedName>
</protein>
<dbReference type="EMBL" id="CP038631">
    <property type="protein sequence ID" value="QCC43856.1"/>
    <property type="molecule type" value="Genomic_DNA"/>
</dbReference>
<dbReference type="Proteomes" id="UP000296216">
    <property type="component" value="Chromosome"/>
</dbReference>
<gene>
    <name evidence="1" type="ORF">HBSAL_00545</name>
</gene>
<evidence type="ECO:0000313" key="1">
    <source>
        <dbReference type="EMBL" id="QCC43856.1"/>
    </source>
</evidence>